<gene>
    <name evidence="8" type="ORF">BZ3500_MVSOF-1268-A1-R1_CHR5-2G07802</name>
</gene>
<feature type="domain" description="Major facilitator superfamily (MFS) profile" evidence="7">
    <location>
        <begin position="127"/>
        <end position="637"/>
    </location>
</feature>
<accession>A0A2X0LFG7</accession>
<dbReference type="Pfam" id="PF07690">
    <property type="entry name" value="MFS_1"/>
    <property type="match status" value="1"/>
</dbReference>
<dbReference type="Proteomes" id="UP000249723">
    <property type="component" value="Unassembled WGS sequence"/>
</dbReference>
<feature type="compositionally biased region" description="Basic and acidic residues" evidence="5">
    <location>
        <begin position="649"/>
        <end position="659"/>
    </location>
</feature>
<sequence length="700" mass="73655">MAAVAPPSSIPLDVSTPPSSTSTAFQGDTATGTNSPTPTVTHMITAGSTTKQDLSQPAEPAASGGGNEGGAKAWKDAVHVVPKNNLWIVFPGYAEYVGMISLWFGRRTAAPLPAPRPGQARNGLCVGEGSSMLTVFLAALDQTIVSTALPTISRELGGSSLAYAWVGTGTSCLEPPPRVKICIDKVALHMTSAYFLTSTSFSHKGSPLQGKAAVIFGRKIVFYTVIVIFLFGSAMCGAAQNMTWLCVCRGVQGVGGGGIIQLTQICVADIIPLRDRSKYSGFLGTTWGIAAVLGPLVGGIFTDTVSWRWVFFINLPTGGIALLVLIFYLNLNPHKTAPIADLVRTFDFLGLGLIVGGLILLLVGFSSGEVSWKSAQTIALLVVGGVMLCIAGFVETHTKRSPIIPARLFHTRTTAVILISAFAQAYVFLAISFYLPVYFQSRGSNALESGLRLMPFSVLGAIISIGSGFVINKTGRVKESIIFGFFIFTIGTALLATLTETSNLGKQIGYQLIAACGVGFLFQSAYTGVQASVAIEDMPTATSTVGLIRSLGGTVGISVSGALYASQLRSRLAAIPNYTGTSASQGDLSSLAFIEPPELKAQVLHAYARAINSPWIVGAPLLFISTILVCFQKHYSLERKSVSGNGKKTRIEEDAEKVAESTTTKSDGVVDGKSLSASPIPSEEEVRDGSRKAARGEKNV</sequence>
<dbReference type="CDD" id="cd17502">
    <property type="entry name" value="MFS_Azr1_MDR_like"/>
    <property type="match status" value="1"/>
</dbReference>
<dbReference type="PANTHER" id="PTHR23501:SF102">
    <property type="entry name" value="DRUG TRANSPORTER, PUTATIVE (AFU_ORTHOLOGUE AFUA_3G08530)-RELATED"/>
    <property type="match status" value="1"/>
</dbReference>
<feature type="transmembrane region" description="Helical" evidence="6">
    <location>
        <begin position="220"/>
        <end position="239"/>
    </location>
</feature>
<feature type="transmembrane region" description="Helical" evidence="6">
    <location>
        <begin position="415"/>
        <end position="439"/>
    </location>
</feature>
<dbReference type="OrthoDB" id="10021397at2759"/>
<comment type="subcellular location">
    <subcellularLocation>
        <location evidence="1">Membrane</location>
        <topology evidence="1">Multi-pass membrane protein</topology>
    </subcellularLocation>
</comment>
<feature type="region of interest" description="Disordered" evidence="5">
    <location>
        <begin position="642"/>
        <end position="700"/>
    </location>
</feature>
<feature type="transmembrane region" description="Helical" evidence="6">
    <location>
        <begin position="451"/>
        <end position="471"/>
    </location>
</feature>
<feature type="transmembrane region" description="Helical" evidence="6">
    <location>
        <begin position="307"/>
        <end position="330"/>
    </location>
</feature>
<feature type="region of interest" description="Disordered" evidence="5">
    <location>
        <begin position="1"/>
        <end position="71"/>
    </location>
</feature>
<feature type="compositionally biased region" description="Basic and acidic residues" evidence="5">
    <location>
        <begin position="687"/>
        <end position="700"/>
    </location>
</feature>
<dbReference type="AlphaFoldDB" id="A0A2X0LFG7"/>
<dbReference type="EMBL" id="FMWP01000018">
    <property type="protein sequence ID" value="SCZ92353.1"/>
    <property type="molecule type" value="Genomic_DNA"/>
</dbReference>
<feature type="transmembrane region" description="Helical" evidence="6">
    <location>
        <begin position="613"/>
        <end position="631"/>
    </location>
</feature>
<feature type="compositionally biased region" description="Polar residues" evidence="5">
    <location>
        <begin position="16"/>
        <end position="55"/>
    </location>
</feature>
<feature type="transmembrane region" description="Helical" evidence="6">
    <location>
        <begin position="375"/>
        <end position="394"/>
    </location>
</feature>
<dbReference type="SUPFAM" id="SSF103473">
    <property type="entry name" value="MFS general substrate transporter"/>
    <property type="match status" value="1"/>
</dbReference>
<evidence type="ECO:0000256" key="2">
    <source>
        <dbReference type="ARBA" id="ARBA00022692"/>
    </source>
</evidence>
<name>A0A2X0LFG7_9BASI</name>
<keyword evidence="4 6" id="KW-0472">Membrane</keyword>
<dbReference type="PANTHER" id="PTHR23501">
    <property type="entry name" value="MAJOR FACILITATOR SUPERFAMILY"/>
    <property type="match status" value="1"/>
</dbReference>
<dbReference type="InterPro" id="IPR036259">
    <property type="entry name" value="MFS_trans_sf"/>
</dbReference>
<dbReference type="InterPro" id="IPR011701">
    <property type="entry name" value="MFS"/>
</dbReference>
<organism evidence="8 9">
    <name type="scientific">Microbotryum saponariae</name>
    <dbReference type="NCBI Taxonomy" id="289078"/>
    <lineage>
        <taxon>Eukaryota</taxon>
        <taxon>Fungi</taxon>
        <taxon>Dikarya</taxon>
        <taxon>Basidiomycota</taxon>
        <taxon>Pucciniomycotina</taxon>
        <taxon>Microbotryomycetes</taxon>
        <taxon>Microbotryales</taxon>
        <taxon>Microbotryaceae</taxon>
        <taxon>Microbotryum</taxon>
    </lineage>
</organism>
<dbReference type="InterPro" id="IPR020846">
    <property type="entry name" value="MFS_dom"/>
</dbReference>
<keyword evidence="9" id="KW-1185">Reference proteome</keyword>
<keyword evidence="2 6" id="KW-0812">Transmembrane</keyword>
<evidence type="ECO:0000256" key="6">
    <source>
        <dbReference type="SAM" id="Phobius"/>
    </source>
</evidence>
<feature type="transmembrane region" description="Helical" evidence="6">
    <location>
        <begin position="281"/>
        <end position="301"/>
    </location>
</feature>
<feature type="transmembrane region" description="Helical" evidence="6">
    <location>
        <begin position="342"/>
        <end position="363"/>
    </location>
</feature>
<evidence type="ECO:0000256" key="3">
    <source>
        <dbReference type="ARBA" id="ARBA00022989"/>
    </source>
</evidence>
<proteinExistence type="predicted"/>
<dbReference type="GO" id="GO:0005886">
    <property type="term" value="C:plasma membrane"/>
    <property type="evidence" value="ECO:0007669"/>
    <property type="project" value="TreeGrafter"/>
</dbReference>
<dbReference type="GO" id="GO:0022857">
    <property type="term" value="F:transmembrane transporter activity"/>
    <property type="evidence" value="ECO:0007669"/>
    <property type="project" value="InterPro"/>
</dbReference>
<keyword evidence="3 6" id="KW-1133">Transmembrane helix</keyword>
<feature type="transmembrane region" description="Helical" evidence="6">
    <location>
        <begin position="547"/>
        <end position="566"/>
    </location>
</feature>
<feature type="transmembrane region" description="Helical" evidence="6">
    <location>
        <begin position="510"/>
        <end position="535"/>
    </location>
</feature>
<evidence type="ECO:0000313" key="8">
    <source>
        <dbReference type="EMBL" id="SCZ92353.1"/>
    </source>
</evidence>
<evidence type="ECO:0000256" key="5">
    <source>
        <dbReference type="SAM" id="MobiDB-lite"/>
    </source>
</evidence>
<protein>
    <submittedName>
        <fullName evidence="8">BZ3500_MvSof-1268-A1-R1_Chr5-2g07802 protein</fullName>
    </submittedName>
</protein>
<evidence type="ECO:0000313" key="9">
    <source>
        <dbReference type="Proteomes" id="UP000249723"/>
    </source>
</evidence>
<dbReference type="Gene3D" id="1.20.1250.20">
    <property type="entry name" value="MFS general substrate transporter like domains"/>
    <property type="match status" value="2"/>
</dbReference>
<dbReference type="PROSITE" id="PS50850">
    <property type="entry name" value="MFS"/>
    <property type="match status" value="1"/>
</dbReference>
<reference evidence="9" key="1">
    <citation type="submission" date="2016-10" db="EMBL/GenBank/DDBJ databases">
        <authorList>
            <person name="Jeantristanb JTB J.-T."/>
            <person name="Ricardo R."/>
        </authorList>
    </citation>
    <scope>NUCLEOTIDE SEQUENCE [LARGE SCALE GENOMIC DNA]</scope>
</reference>
<feature type="transmembrane region" description="Helical" evidence="6">
    <location>
        <begin position="480"/>
        <end position="498"/>
    </location>
</feature>
<evidence type="ECO:0000259" key="7">
    <source>
        <dbReference type="PROSITE" id="PS50850"/>
    </source>
</evidence>
<dbReference type="STRING" id="289078.A0A2X0LFG7"/>
<evidence type="ECO:0000256" key="4">
    <source>
        <dbReference type="ARBA" id="ARBA00023136"/>
    </source>
</evidence>
<evidence type="ECO:0000256" key="1">
    <source>
        <dbReference type="ARBA" id="ARBA00004141"/>
    </source>
</evidence>